<accession>A0A0M9G3G1</accession>
<dbReference type="InterPro" id="IPR040354">
    <property type="entry name" value="TCTN1-3"/>
</dbReference>
<dbReference type="VEuPathDB" id="TriTrypDB:LpyrH10_06_1280"/>
<reference evidence="3 4" key="1">
    <citation type="submission" date="2015-07" db="EMBL/GenBank/DDBJ databases">
        <title>High-quality genome of monoxenous trypanosomatid Leptomonas pyrrhocoris.</title>
        <authorList>
            <person name="Flegontov P."/>
            <person name="Butenko A."/>
            <person name="Firsov S."/>
            <person name="Vlcek C."/>
            <person name="Logacheva M.D."/>
            <person name="Field M."/>
            <person name="Filatov D."/>
            <person name="Flegontova O."/>
            <person name="Gerasimov E."/>
            <person name="Jackson A.P."/>
            <person name="Kelly S."/>
            <person name="Opperdoes F."/>
            <person name="O'Reilly A."/>
            <person name="Votypka J."/>
            <person name="Yurchenko V."/>
            <person name="Lukes J."/>
        </authorList>
    </citation>
    <scope>NUCLEOTIDE SEQUENCE [LARGE SCALE GENOMIC DNA]</scope>
    <source>
        <strain evidence="3">H10</strain>
    </source>
</reference>
<dbReference type="Pfam" id="PF25752">
    <property type="entry name" value="DUF1619_N"/>
    <property type="match status" value="1"/>
</dbReference>
<dbReference type="OrthoDB" id="2104337at2759"/>
<name>A0A0M9G3G1_LEPPY</name>
<dbReference type="Proteomes" id="UP000037923">
    <property type="component" value="Unassembled WGS sequence"/>
</dbReference>
<dbReference type="PANTHER" id="PTHR14611">
    <property type="entry name" value="TECTONIC FAMILY MEMBER"/>
    <property type="match status" value="1"/>
</dbReference>
<dbReference type="InterPro" id="IPR057724">
    <property type="entry name" value="TCTN1-3_N"/>
</dbReference>
<organism evidence="3 4">
    <name type="scientific">Leptomonas pyrrhocoris</name>
    <name type="common">Firebug parasite</name>
    <dbReference type="NCBI Taxonomy" id="157538"/>
    <lineage>
        <taxon>Eukaryota</taxon>
        <taxon>Discoba</taxon>
        <taxon>Euglenozoa</taxon>
        <taxon>Kinetoplastea</taxon>
        <taxon>Metakinetoplastina</taxon>
        <taxon>Trypanosomatida</taxon>
        <taxon>Trypanosomatidae</taxon>
        <taxon>Leishmaniinae</taxon>
        <taxon>Leptomonas</taxon>
    </lineage>
</organism>
<dbReference type="RefSeq" id="XP_015659818.1">
    <property type="nucleotide sequence ID" value="XM_015801198.1"/>
</dbReference>
<gene>
    <name evidence="3" type="ORF">ABB37_03758</name>
</gene>
<comment type="caution">
    <text evidence="3">The sequence shown here is derived from an EMBL/GenBank/DDBJ whole genome shotgun (WGS) entry which is preliminary data.</text>
</comment>
<evidence type="ECO:0000256" key="1">
    <source>
        <dbReference type="SAM" id="SignalP"/>
    </source>
</evidence>
<dbReference type="PANTHER" id="PTHR14611:SF2">
    <property type="entry name" value="TECTONIC"/>
    <property type="match status" value="1"/>
</dbReference>
<keyword evidence="4" id="KW-1185">Reference proteome</keyword>
<sequence length="584" mass="63230">MKTLLLLLLFTTCALAYPTVVVPVEWDDVPETAPPARNLNSPYLGECVCDVTWGVCDPHCCCDDDCDAATIRSFSYCLPEKFSSPYLDYCYPKDRATALKKINNIDATFIEKKKQGYNAVCVIRANHPKELYRYFRVPTSVQKPIIPSPSAPTVVVNQTYAVGSPLVFAKLTEAGGRASYRRTDAFQIPITRSDGSCSSFGRTVDFLDSVQGVSCVLNGAQICSNFPTAKYTNLSVQRIQWYSESNLALIPVTLNIFNSSGALLESIVTGETTLSSTFLSYADSTTCFNATVAVTAQFTYAINETGTITAAVINATVADVGLDQYTAMTFQAGFVAANKTIPSNIIAGTPGYLPGYKVRAGTLVHKGGKSAILERESGFAVPNGGRVCSAARWKRSSFLYSVISSGCVVSMSEAEVRSMCSTGTASLINSLINSTIDGVGTAFDRVAITNDAFTNDTSSWIAIDGLSNALSPTAGTYNEYNRACESIMVGLHYQFVIARAGAEYNAQDIIVGAFVSPISGTLKIQNQTVFDSSATALQRITFKVSFTRYDPNSQATIMRRVIAPPILPRLDDTIFYPFRRPYPL</sequence>
<evidence type="ECO:0000259" key="2">
    <source>
        <dbReference type="Pfam" id="PF25752"/>
    </source>
</evidence>
<dbReference type="EMBL" id="LGTL01000006">
    <property type="protein sequence ID" value="KPA81379.1"/>
    <property type="molecule type" value="Genomic_DNA"/>
</dbReference>
<keyword evidence="1" id="KW-0732">Signal</keyword>
<feature type="signal peptide" evidence="1">
    <location>
        <begin position="1"/>
        <end position="16"/>
    </location>
</feature>
<evidence type="ECO:0000313" key="4">
    <source>
        <dbReference type="Proteomes" id="UP000037923"/>
    </source>
</evidence>
<dbReference type="OMA" id="LNGAQIC"/>
<dbReference type="GeneID" id="26904049"/>
<feature type="chain" id="PRO_5005836003" description="Tectonic-1-3 N-terminal domain-containing protein" evidence="1">
    <location>
        <begin position="17"/>
        <end position="584"/>
    </location>
</feature>
<evidence type="ECO:0000313" key="3">
    <source>
        <dbReference type="EMBL" id="KPA81379.1"/>
    </source>
</evidence>
<feature type="domain" description="Tectonic-1-3 N-terminal" evidence="2">
    <location>
        <begin position="41"/>
        <end position="135"/>
    </location>
</feature>
<dbReference type="AlphaFoldDB" id="A0A0M9G3G1"/>
<protein>
    <recommendedName>
        <fullName evidence="2">Tectonic-1-3 N-terminal domain-containing protein</fullName>
    </recommendedName>
</protein>
<proteinExistence type="predicted"/>